<dbReference type="EMBL" id="PP554580">
    <property type="protein sequence ID" value="XCD29897.1"/>
    <property type="molecule type" value="Genomic_DNA"/>
</dbReference>
<organism evidence="1">
    <name type="scientific">Salmonella phage PMBT35</name>
    <dbReference type="NCBI Taxonomy" id="3137287"/>
    <lineage>
        <taxon>Viruses</taxon>
    </lineage>
</organism>
<evidence type="ECO:0000313" key="1">
    <source>
        <dbReference type="EMBL" id="XCD29897.1"/>
    </source>
</evidence>
<name>A0AAU8BVD6_9VIRU</name>
<sequence length="93" mass="10622">MASIRKHLVNAFTKEAKARGWHDSAINPRSLAHCGLKSARQWGRLMADHYFNAENLYEVESAIAEMIEDAARHDMPLTQADFDAFVEEEISCW</sequence>
<proteinExistence type="predicted"/>
<accession>A0AAU8BVD6</accession>
<reference evidence="1" key="1">
    <citation type="submission" date="2024-03" db="EMBL/GenBank/DDBJ databases">
        <title>This phage originates from the Bacteriophage catalogue of the Bacteriophage Competence Centre, Department of Microbiology und Biotechnology, Max Rubner-Institut, Kiel, Germany.</title>
        <authorList>
            <person name="Sprotte S."/>
            <person name="Brinks E."/>
        </authorList>
    </citation>
    <scope>NUCLEOTIDE SEQUENCE</scope>
</reference>
<protein>
    <submittedName>
        <fullName evidence="1">Uncharacterized protein</fullName>
    </submittedName>
</protein>